<dbReference type="EMBL" id="CAJHNJ030000711">
    <property type="protein sequence ID" value="CAG9138666.1"/>
    <property type="molecule type" value="Genomic_DNA"/>
</dbReference>
<keyword evidence="2" id="KW-0863">Zinc-finger</keyword>
<evidence type="ECO:0000256" key="2">
    <source>
        <dbReference type="ARBA" id="ARBA00022771"/>
    </source>
</evidence>
<reference evidence="6" key="1">
    <citation type="submission" date="2020-11" db="EMBL/GenBank/DDBJ databases">
        <authorList>
            <person name="Whiteford S."/>
        </authorList>
    </citation>
    <scope>NUCLEOTIDE SEQUENCE</scope>
</reference>
<evidence type="ECO:0000256" key="3">
    <source>
        <dbReference type="ARBA" id="ARBA00022833"/>
    </source>
</evidence>
<evidence type="ECO:0000259" key="5">
    <source>
        <dbReference type="Pfam" id="PF21055"/>
    </source>
</evidence>
<dbReference type="PANTHER" id="PTHR22619">
    <property type="entry name" value="ZINC FINGER SWIM DOMAIN CONTAINING PROTEIN 4, 5, 6"/>
    <property type="match status" value="1"/>
</dbReference>
<name>A0A8S4GDK3_PLUXY</name>
<keyword evidence="1" id="KW-0479">Metal-binding</keyword>
<comment type="caution">
    <text evidence="6">The sequence shown here is derived from an EMBL/GenBank/DDBJ whole genome shotgun (WGS) entry which is preliminary data.</text>
</comment>
<proteinExistence type="predicted"/>
<feature type="region of interest" description="Disordered" evidence="4">
    <location>
        <begin position="361"/>
        <end position="404"/>
    </location>
</feature>
<accession>A0A8S4GDK3</accession>
<dbReference type="PANTHER" id="PTHR22619:SF1">
    <property type="entry name" value="ZINC FINGER SWIM DOMAIN-CONTAINING PROTEIN 8"/>
    <property type="match status" value="1"/>
</dbReference>
<dbReference type="AlphaFoldDB" id="A0A8S4GDK3"/>
<dbReference type="InterPro" id="IPR048370">
    <property type="entry name" value="ZSWIM4-8_C"/>
</dbReference>
<keyword evidence="3" id="KW-0862">Zinc</keyword>
<evidence type="ECO:0000313" key="6">
    <source>
        <dbReference type="EMBL" id="CAG9138666.1"/>
    </source>
</evidence>
<evidence type="ECO:0000256" key="1">
    <source>
        <dbReference type="ARBA" id="ARBA00022723"/>
    </source>
</evidence>
<keyword evidence="7" id="KW-1185">Reference proteome</keyword>
<dbReference type="Pfam" id="PF21055">
    <property type="entry name" value="ZSWIM4-8_C"/>
    <property type="match status" value="1"/>
</dbReference>
<dbReference type="GO" id="GO:0008270">
    <property type="term" value="F:zinc ion binding"/>
    <property type="evidence" value="ECO:0007669"/>
    <property type="project" value="UniProtKB-KW"/>
</dbReference>
<evidence type="ECO:0000256" key="4">
    <source>
        <dbReference type="SAM" id="MobiDB-lite"/>
    </source>
</evidence>
<protein>
    <submittedName>
        <fullName evidence="6">(diamondback moth) hypothetical protein</fullName>
    </submittedName>
</protein>
<sequence length="719" mass="80542">MSVRNQPSEVSAHFMFELAKSVLFKAGGSSSTSLFTQTSCAREHHGPHRGLHMAAFQLGLYALGLHNCVSANWLSRTYSSHVSWITGCCNKGGGGDVVRGEARCRRQTEMEKRCGCPLPHGGVIGRQEKEERRRWWYVGGLFCRGLNMAAFQLGLHNCVSANWLSRTYSSHVSWITGQAMDIGAPAILFLIDAWEGHLTPPEAASIADKASSGRDIHTVRAAAELALSVLPHAHALNYNEIQRAVLQCKEQSDAMLERACLTVEAAAKGGGVYPEVLYTVARYWHELYLRQASEDIDPEEPPYRAPVPVPVPYQLYPFPYPYPPPIYQLQYAPPAGPPHPAPPYALPQYFVPGLLHGPRPALPPHQHALPLNLPQPPAPLPPPLPLPQGAPPAPPAPPPPPLPQAQLRRLLAAYRVGMLALETQARRVHDDRPQNKFGRNPPYGEHVKWLLRISKRLGAQYLHQFCVCAVNSVVSPFVLYELCVESAHWLARGAHQLLMQHLRGTLAPLVHKCQQIVVSPFVLYELCVESAHWLARGAHQLLMQHLRGTLAPLVHKCQQMYIQCIHQKLYHLTPVEYEEFVSIVLSARTAFQLTPEGNTQFKEWLASLRRYCTVPSMSIYRTACQLTPEGNTQFKEWLASLRRYCTVPSMSIYRTACQLTPEGNTQFKEWLASLRRYCTVPSMSIYRTACQLTPEGNTQFKEWLASLRRYCTVPSMSVT</sequence>
<dbReference type="GO" id="GO:0031462">
    <property type="term" value="C:Cul2-RING ubiquitin ligase complex"/>
    <property type="evidence" value="ECO:0007669"/>
    <property type="project" value="TreeGrafter"/>
</dbReference>
<dbReference type="Proteomes" id="UP000653454">
    <property type="component" value="Unassembled WGS sequence"/>
</dbReference>
<evidence type="ECO:0000313" key="7">
    <source>
        <dbReference type="Proteomes" id="UP000653454"/>
    </source>
</evidence>
<feature type="domain" description="ZSWIM4-8 C-terminal" evidence="5">
    <location>
        <begin position="517"/>
        <end position="611"/>
    </location>
</feature>
<feature type="compositionally biased region" description="Pro residues" evidence="4">
    <location>
        <begin position="373"/>
        <end position="403"/>
    </location>
</feature>
<organism evidence="6 7">
    <name type="scientific">Plutella xylostella</name>
    <name type="common">Diamondback moth</name>
    <name type="synonym">Plutella maculipennis</name>
    <dbReference type="NCBI Taxonomy" id="51655"/>
    <lineage>
        <taxon>Eukaryota</taxon>
        <taxon>Metazoa</taxon>
        <taxon>Ecdysozoa</taxon>
        <taxon>Arthropoda</taxon>
        <taxon>Hexapoda</taxon>
        <taxon>Insecta</taxon>
        <taxon>Pterygota</taxon>
        <taxon>Neoptera</taxon>
        <taxon>Endopterygota</taxon>
        <taxon>Lepidoptera</taxon>
        <taxon>Glossata</taxon>
        <taxon>Ditrysia</taxon>
        <taxon>Yponomeutoidea</taxon>
        <taxon>Plutellidae</taxon>
        <taxon>Plutella</taxon>
    </lineage>
</organism>
<gene>
    <name evidence="6" type="ORF">PLXY2_LOCUS16919</name>
</gene>